<dbReference type="PANTHER" id="PTHR18849:SF0">
    <property type="entry name" value="CILIA- AND FLAGELLA-ASSOCIATED PROTEIN 410-RELATED"/>
    <property type="match status" value="1"/>
</dbReference>
<evidence type="ECO:0000313" key="4">
    <source>
        <dbReference type="EMBL" id="AYU84129.1"/>
    </source>
</evidence>
<feature type="compositionally biased region" description="Low complexity" evidence="3">
    <location>
        <begin position="575"/>
        <end position="590"/>
    </location>
</feature>
<dbReference type="VEuPathDB" id="TriTrypDB:LdBPK_367230.1"/>
<keyword evidence="1" id="KW-0433">Leucine-rich repeat</keyword>
<keyword evidence="5" id="KW-1185">Reference proteome</keyword>
<dbReference type="SUPFAM" id="SSF52058">
    <property type="entry name" value="L domain-like"/>
    <property type="match status" value="1"/>
</dbReference>
<dbReference type="Gene3D" id="3.80.10.10">
    <property type="entry name" value="Ribonuclease Inhibitor"/>
    <property type="match status" value="1"/>
</dbReference>
<dbReference type="VEuPathDB" id="TriTrypDB:LDHU3_36.9610"/>
<feature type="compositionally biased region" description="Polar residues" evidence="3">
    <location>
        <begin position="596"/>
        <end position="616"/>
    </location>
</feature>
<evidence type="ECO:0000256" key="3">
    <source>
        <dbReference type="SAM" id="MobiDB-lite"/>
    </source>
</evidence>
<dbReference type="VEuPathDB" id="TriTrypDB:LdCL_360084900"/>
<reference evidence="4 5" key="1">
    <citation type="journal article" date="2018" name="Sci. Rep.">
        <title>A complete Leishmania donovani reference genome identifies novel genetic variations associated with virulence.</title>
        <authorList>
            <person name="Lypaczewski P."/>
            <person name="Hoshizaki J."/>
            <person name="Zhang W.-W."/>
            <person name="McCall L.-I."/>
            <person name="Torcivia-Rodriguez J."/>
            <person name="Simonyan V."/>
            <person name="Kaur A."/>
            <person name="Dewar K."/>
            <person name="Matlashewski G."/>
        </authorList>
    </citation>
    <scope>NUCLEOTIDE SEQUENCE [LARGE SCALE GENOMIC DNA]</scope>
    <source>
        <strain evidence="4 5">LdCL</strain>
    </source>
</reference>
<evidence type="ECO:0000256" key="1">
    <source>
        <dbReference type="ARBA" id="ARBA00022614"/>
    </source>
</evidence>
<gene>
    <name evidence="4" type="ORF">LdCL_360084900</name>
</gene>
<feature type="compositionally biased region" description="Polar residues" evidence="3">
    <location>
        <begin position="658"/>
        <end position="694"/>
    </location>
</feature>
<evidence type="ECO:0000313" key="5">
    <source>
        <dbReference type="Proteomes" id="UP000274082"/>
    </source>
</evidence>
<name>A0A3S7XCG9_LEIDO</name>
<dbReference type="InterPro" id="IPR032675">
    <property type="entry name" value="LRR_dom_sf"/>
</dbReference>
<evidence type="ECO:0000256" key="2">
    <source>
        <dbReference type="ARBA" id="ARBA00022737"/>
    </source>
</evidence>
<protein>
    <submittedName>
        <fullName evidence="4">Uncharacterized protein</fullName>
    </submittedName>
</protein>
<dbReference type="PANTHER" id="PTHR18849">
    <property type="entry name" value="LEUCINE RICH REPEAT PROTEIN"/>
    <property type="match status" value="1"/>
</dbReference>
<proteinExistence type="predicted"/>
<organism evidence="4 5">
    <name type="scientific">Leishmania donovani</name>
    <dbReference type="NCBI Taxonomy" id="5661"/>
    <lineage>
        <taxon>Eukaryota</taxon>
        <taxon>Discoba</taxon>
        <taxon>Euglenozoa</taxon>
        <taxon>Kinetoplastea</taxon>
        <taxon>Metakinetoplastina</taxon>
        <taxon>Trypanosomatida</taxon>
        <taxon>Trypanosomatidae</taxon>
        <taxon>Leishmaniinae</taxon>
        <taxon>Leishmania</taxon>
    </lineage>
</organism>
<dbReference type="OrthoDB" id="265458at2759"/>
<dbReference type="Proteomes" id="UP000274082">
    <property type="component" value="Chromosome 36"/>
</dbReference>
<dbReference type="AlphaFoldDB" id="A0A3S7XCG9"/>
<feature type="region of interest" description="Disordered" evidence="3">
    <location>
        <begin position="575"/>
        <end position="707"/>
    </location>
</feature>
<accession>A0A3S7XCG9</accession>
<keyword evidence="2" id="KW-0677">Repeat</keyword>
<dbReference type="EMBL" id="CP029535">
    <property type="protein sequence ID" value="AYU84129.1"/>
    <property type="molecule type" value="Genomic_DNA"/>
</dbReference>
<feature type="compositionally biased region" description="Polar residues" evidence="3">
    <location>
        <begin position="628"/>
        <end position="646"/>
    </location>
</feature>
<sequence>MEYHRLDLVNQGVESFEGLAERKDENFLVINLQRNRLTSFEFFGTHPYLIEVHLQYNRIESFRGLTRQASLRSLHLQGCPVACHPYYRLMALLTIGFGLEDVDGLPITPQERHVAKALGKRAALAVSYGWLLDLHPRTSAEYDAIIDEFRRLRRDEYKRTQSSRLPSVKAVLANLDRTRSQRGYNTAAELQLTEREKTITRLTRRVAQLECQLAASPSAHAVPLLPPTEDAVGVLDNNRASSSSGLFSATELALMDKMSFLHGIQLRHNLGREQGDFHRVCLQIDHETLTAESFLSRERLVQLTLRSLRVRHVRPLTLAAADATGGTVELRFDSLPLLQTVYKALFLLSARPVPPLSVTTQGELQEVENVRRRSPNALTSSTSPLTSFAFSEGGPSISWFTTSEHPANSATACALTSTTPASNVERGAPAAQHLETLDNVTDVPPLPAACSGPNAAGQSHSDYSMKATRKSHTAAAVAKDKCAPETLGVASHAFGSSAAQVDGAVPKSTRAGATKAFPAAESEELASLVFKTTSSESVVFESDAEDQSRASEEGIAVPGVEESAAALPRIPPLVPANAARPAGHAKAPAPLRVPPRQTQARRTSATSSVSGVQVRSGTDKAAAPGSPVLTSVGSFGTSGAASQKSSVVFDGRRKEKQTSSVSFQVTMSNGGSATANTARSSAKDSAQPEISSRFRSLLIDSDSDSNH</sequence>